<accession>A0A0D0PBZ2</accession>
<organism evidence="2 3">
    <name type="scientific">Pseudomonas fluorescens</name>
    <dbReference type="NCBI Taxonomy" id="294"/>
    <lineage>
        <taxon>Bacteria</taxon>
        <taxon>Pseudomonadati</taxon>
        <taxon>Pseudomonadota</taxon>
        <taxon>Gammaproteobacteria</taxon>
        <taxon>Pseudomonadales</taxon>
        <taxon>Pseudomonadaceae</taxon>
        <taxon>Pseudomonas</taxon>
    </lineage>
</organism>
<sequence length="102" mass="11030">MRKSPLIASLVLIAGLGALGPVAQAAQATGDAVEHSPNNGRRLVEADRTPAEYQRPEKAIKNWKEKGLEAPDEGSQWVQINDKYVMVVIASGRILKITPATR</sequence>
<dbReference type="RefSeq" id="WP_042729411.1">
    <property type="nucleotide sequence ID" value="NZ_JXNZ01000057.1"/>
</dbReference>
<reference evidence="2 3" key="1">
    <citation type="submission" date="2015-01" db="EMBL/GenBank/DDBJ databases">
        <title>Draft Genome Sequence of the Biocontrol and Plant Growth-Promoting Rhizobacteria (PGPR) Pseudomonas fluorescens UM270.</title>
        <authorList>
            <person name="Hernandez-Salmeron J.E."/>
            <person name="Santoyo G."/>
            <person name="Moreno-Hagelsieb G."/>
            <person name="Hernandez-Leon R."/>
        </authorList>
    </citation>
    <scope>NUCLEOTIDE SEQUENCE [LARGE SCALE GENOMIC DNA]</scope>
    <source>
        <strain evidence="2 3">UM270</strain>
    </source>
</reference>
<evidence type="ECO:0000256" key="1">
    <source>
        <dbReference type="SAM" id="SignalP"/>
    </source>
</evidence>
<dbReference type="Proteomes" id="UP000032101">
    <property type="component" value="Unassembled WGS sequence"/>
</dbReference>
<dbReference type="AlphaFoldDB" id="A0A0D0PBZ2"/>
<dbReference type="PATRIC" id="fig|294.124.peg.1792"/>
<keyword evidence="1" id="KW-0732">Signal</keyword>
<gene>
    <name evidence="2" type="ORF">RL74_08690</name>
</gene>
<keyword evidence="2" id="KW-0449">Lipoprotein</keyword>
<proteinExistence type="predicted"/>
<comment type="caution">
    <text evidence="2">The sequence shown here is derived from an EMBL/GenBank/DDBJ whole genome shotgun (WGS) entry which is preliminary data.</text>
</comment>
<name>A0A0D0PBZ2_PSEFL</name>
<protein>
    <submittedName>
        <fullName evidence="2">Lipoprotein</fullName>
    </submittedName>
</protein>
<feature type="signal peptide" evidence="1">
    <location>
        <begin position="1"/>
        <end position="25"/>
    </location>
</feature>
<dbReference type="OrthoDB" id="7021427at2"/>
<dbReference type="InterPro" id="IPR024572">
    <property type="entry name" value="RcnB"/>
</dbReference>
<dbReference type="EMBL" id="JXNZ01000057">
    <property type="protein sequence ID" value="KIQ59819.1"/>
    <property type="molecule type" value="Genomic_DNA"/>
</dbReference>
<evidence type="ECO:0000313" key="3">
    <source>
        <dbReference type="Proteomes" id="UP000032101"/>
    </source>
</evidence>
<dbReference type="Gene3D" id="3.10.450.160">
    <property type="entry name" value="inner membrane protein cigr"/>
    <property type="match status" value="1"/>
</dbReference>
<feature type="chain" id="PRO_5002235217" evidence="1">
    <location>
        <begin position="26"/>
        <end position="102"/>
    </location>
</feature>
<dbReference type="Pfam" id="PF11776">
    <property type="entry name" value="RcnB"/>
    <property type="match status" value="1"/>
</dbReference>
<evidence type="ECO:0000313" key="2">
    <source>
        <dbReference type="EMBL" id="KIQ59819.1"/>
    </source>
</evidence>